<feature type="non-terminal residue" evidence="1">
    <location>
        <position position="1"/>
    </location>
</feature>
<sequence>MPSRGCKAWGDAEFSAFRARYGEEHPEVVSQVDRCIQNSRGGQFRVDS</sequence>
<dbReference type="AlphaFoldDB" id="A0A391NNN4"/>
<gene>
    <name evidence="1" type="ORF">KIPB_004598</name>
</gene>
<keyword evidence="2" id="KW-1185">Reference proteome</keyword>
<organism evidence="1 2">
    <name type="scientific">Kipferlia bialata</name>
    <dbReference type="NCBI Taxonomy" id="797122"/>
    <lineage>
        <taxon>Eukaryota</taxon>
        <taxon>Metamonada</taxon>
        <taxon>Carpediemonas-like organisms</taxon>
        <taxon>Kipferlia</taxon>
    </lineage>
</organism>
<evidence type="ECO:0000313" key="2">
    <source>
        <dbReference type="Proteomes" id="UP000265618"/>
    </source>
</evidence>
<name>A0A391NNN4_9EUKA</name>
<reference evidence="1 2" key="1">
    <citation type="journal article" date="2018" name="PLoS ONE">
        <title>The draft genome of Kipferlia bialata reveals reductive genome evolution in fornicate parasites.</title>
        <authorList>
            <person name="Tanifuji G."/>
            <person name="Takabayashi S."/>
            <person name="Kume K."/>
            <person name="Takagi M."/>
            <person name="Nakayama T."/>
            <person name="Kamikawa R."/>
            <person name="Inagaki Y."/>
            <person name="Hashimoto T."/>
        </authorList>
    </citation>
    <scope>NUCLEOTIDE SEQUENCE [LARGE SCALE GENOMIC DNA]</scope>
    <source>
        <strain evidence="1">NY0173</strain>
    </source>
</reference>
<comment type="caution">
    <text evidence="1">The sequence shown here is derived from an EMBL/GenBank/DDBJ whole genome shotgun (WGS) entry which is preliminary data.</text>
</comment>
<dbReference type="EMBL" id="BDIP01000993">
    <property type="protein sequence ID" value="GCA62610.1"/>
    <property type="molecule type" value="Genomic_DNA"/>
</dbReference>
<accession>A0A391NNN4</accession>
<evidence type="ECO:0000313" key="1">
    <source>
        <dbReference type="EMBL" id="GCA62610.1"/>
    </source>
</evidence>
<proteinExistence type="predicted"/>
<protein>
    <submittedName>
        <fullName evidence="1">Uncharacterized protein</fullName>
    </submittedName>
</protein>
<dbReference type="Proteomes" id="UP000265618">
    <property type="component" value="Unassembled WGS sequence"/>
</dbReference>